<sequence>METETKAMSTKELSVAVSSLLEQEEARAERARHRRRRRIRRDREQTRARTIQLAHSVELIKWYQFGISLVMTITLIILVVVVWKIGNEAERIKGEVQQVRAKAENIVDGIEREADSIRDKLQRPLQTIGGAVGGQLGHSLGKAMGVDEE</sequence>
<evidence type="ECO:0000256" key="1">
    <source>
        <dbReference type="SAM" id="Phobius"/>
    </source>
</evidence>
<accession>A0A5C5XVJ4</accession>
<reference evidence="2 3" key="1">
    <citation type="submission" date="2019-02" db="EMBL/GenBank/DDBJ databases">
        <title>Deep-cultivation of Planctomycetes and their phenomic and genomic characterization uncovers novel biology.</title>
        <authorList>
            <person name="Wiegand S."/>
            <person name="Jogler M."/>
            <person name="Boedeker C."/>
            <person name="Pinto D."/>
            <person name="Vollmers J."/>
            <person name="Rivas-Marin E."/>
            <person name="Kohn T."/>
            <person name="Peeters S.H."/>
            <person name="Heuer A."/>
            <person name="Rast P."/>
            <person name="Oberbeckmann S."/>
            <person name="Bunk B."/>
            <person name="Jeske O."/>
            <person name="Meyerdierks A."/>
            <person name="Storesund J.E."/>
            <person name="Kallscheuer N."/>
            <person name="Luecker S."/>
            <person name="Lage O.M."/>
            <person name="Pohl T."/>
            <person name="Merkel B.J."/>
            <person name="Hornburger P."/>
            <person name="Mueller R.-W."/>
            <person name="Bruemmer F."/>
            <person name="Labrenz M."/>
            <person name="Spormann A.M."/>
            <person name="Op Den Camp H."/>
            <person name="Overmann J."/>
            <person name="Amann R."/>
            <person name="Jetten M.S.M."/>
            <person name="Mascher T."/>
            <person name="Medema M.H."/>
            <person name="Devos D.P."/>
            <person name="Kaster A.-K."/>
            <person name="Ovreas L."/>
            <person name="Rohde M."/>
            <person name="Galperin M.Y."/>
            <person name="Jogler C."/>
        </authorList>
    </citation>
    <scope>NUCLEOTIDE SEQUENCE [LARGE SCALE GENOMIC DNA]</scope>
    <source>
        <strain evidence="2 3">CA85</strain>
    </source>
</reference>
<evidence type="ECO:0000313" key="2">
    <source>
        <dbReference type="EMBL" id="TWT66015.1"/>
    </source>
</evidence>
<dbReference type="Proteomes" id="UP000318053">
    <property type="component" value="Unassembled WGS sequence"/>
</dbReference>
<dbReference type="AlphaFoldDB" id="A0A5C5XVJ4"/>
<keyword evidence="1" id="KW-0812">Transmembrane</keyword>
<keyword evidence="1" id="KW-0472">Membrane</keyword>
<comment type="caution">
    <text evidence="2">The sequence shown here is derived from an EMBL/GenBank/DDBJ whole genome shotgun (WGS) entry which is preliminary data.</text>
</comment>
<feature type="transmembrane region" description="Helical" evidence="1">
    <location>
        <begin position="62"/>
        <end position="83"/>
    </location>
</feature>
<protein>
    <submittedName>
        <fullName evidence="2">Uncharacterized protein</fullName>
    </submittedName>
</protein>
<name>A0A5C5XVJ4_9BACT</name>
<gene>
    <name evidence="2" type="ORF">CA85_28740</name>
</gene>
<dbReference type="EMBL" id="SJPK01000006">
    <property type="protein sequence ID" value="TWT66015.1"/>
    <property type="molecule type" value="Genomic_DNA"/>
</dbReference>
<organism evidence="2 3">
    <name type="scientific">Allorhodopirellula solitaria</name>
    <dbReference type="NCBI Taxonomy" id="2527987"/>
    <lineage>
        <taxon>Bacteria</taxon>
        <taxon>Pseudomonadati</taxon>
        <taxon>Planctomycetota</taxon>
        <taxon>Planctomycetia</taxon>
        <taxon>Pirellulales</taxon>
        <taxon>Pirellulaceae</taxon>
        <taxon>Allorhodopirellula</taxon>
    </lineage>
</organism>
<keyword evidence="3" id="KW-1185">Reference proteome</keyword>
<keyword evidence="1" id="KW-1133">Transmembrane helix</keyword>
<proteinExistence type="predicted"/>
<evidence type="ECO:0000313" key="3">
    <source>
        <dbReference type="Proteomes" id="UP000318053"/>
    </source>
</evidence>
<dbReference type="OrthoDB" id="285354at2"/>
<dbReference type="RefSeq" id="WP_146391843.1">
    <property type="nucleotide sequence ID" value="NZ_SJPK01000006.1"/>
</dbReference>